<sequence>MPVTDLRQWFKKKQMEQWQLEYDISLKGIRFHDIQPKIYRKPWFNDITNRHFIKTLNRARNKHGLYPVHKNKLGLATCHFSKLRLRVVGYIKACDFRLCKLPDAESTVI</sequence>
<gene>
    <name evidence="1" type="primary">LOC114328181</name>
</gene>
<evidence type="ECO:0000313" key="1">
    <source>
        <dbReference type="RefSeq" id="XP_028132766.1"/>
    </source>
</evidence>
<dbReference type="InParanoid" id="A0A6P7FB21"/>
<accession>A0A6P7FB21</accession>
<organism evidence="1">
    <name type="scientific">Diabrotica virgifera virgifera</name>
    <name type="common">western corn rootworm</name>
    <dbReference type="NCBI Taxonomy" id="50390"/>
    <lineage>
        <taxon>Eukaryota</taxon>
        <taxon>Metazoa</taxon>
        <taxon>Ecdysozoa</taxon>
        <taxon>Arthropoda</taxon>
        <taxon>Hexapoda</taxon>
        <taxon>Insecta</taxon>
        <taxon>Pterygota</taxon>
        <taxon>Neoptera</taxon>
        <taxon>Endopterygota</taxon>
        <taxon>Coleoptera</taxon>
        <taxon>Polyphaga</taxon>
        <taxon>Cucujiformia</taxon>
        <taxon>Chrysomeloidea</taxon>
        <taxon>Chrysomelidae</taxon>
        <taxon>Galerucinae</taxon>
        <taxon>Diabroticina</taxon>
        <taxon>Diabroticites</taxon>
        <taxon>Diabrotica</taxon>
    </lineage>
</organism>
<name>A0A6P7FB21_DIAVI</name>
<protein>
    <submittedName>
        <fullName evidence="1">Uncharacterized protein LOC114328181</fullName>
    </submittedName>
</protein>
<reference evidence="1" key="1">
    <citation type="submission" date="2025-08" db="UniProtKB">
        <authorList>
            <consortium name="RefSeq"/>
        </authorList>
    </citation>
    <scope>IDENTIFICATION</scope>
    <source>
        <tissue evidence="1">Whole insect</tissue>
    </source>
</reference>
<proteinExistence type="predicted"/>
<dbReference type="RefSeq" id="XP_028132766.1">
    <property type="nucleotide sequence ID" value="XM_028276965.1"/>
</dbReference>
<dbReference type="AlphaFoldDB" id="A0A6P7FB21"/>